<protein>
    <submittedName>
        <fullName evidence="3">Helix-turn-helix XRE-family like protein</fullName>
    </submittedName>
</protein>
<dbReference type="EMBL" id="BK015818">
    <property type="protein sequence ID" value="DAE26421.1"/>
    <property type="molecule type" value="Genomic_DNA"/>
</dbReference>
<dbReference type="PANTHER" id="PTHR46558">
    <property type="entry name" value="TRACRIPTIONAL REGULATORY PROTEIN-RELATED-RELATED"/>
    <property type="match status" value="1"/>
</dbReference>
<evidence type="ECO:0000259" key="2">
    <source>
        <dbReference type="PROSITE" id="PS50943"/>
    </source>
</evidence>
<accession>A0A8S5R611</accession>
<dbReference type="SUPFAM" id="SSF47413">
    <property type="entry name" value="lambda repressor-like DNA-binding domains"/>
    <property type="match status" value="1"/>
</dbReference>
<dbReference type="GO" id="GO:0003677">
    <property type="term" value="F:DNA binding"/>
    <property type="evidence" value="ECO:0007669"/>
    <property type="project" value="UniProtKB-KW"/>
</dbReference>
<reference evidence="3" key="1">
    <citation type="journal article" date="2021" name="Proc. Natl. Acad. Sci. U.S.A.">
        <title>A Catalog of Tens of Thousands of Viruses from Human Metagenomes Reveals Hidden Associations with Chronic Diseases.</title>
        <authorList>
            <person name="Tisza M.J."/>
            <person name="Buck C.B."/>
        </authorList>
    </citation>
    <scope>NUCLEOTIDE SEQUENCE</scope>
    <source>
        <strain evidence="3">Ctr4Z12</strain>
    </source>
</reference>
<dbReference type="PROSITE" id="PS50943">
    <property type="entry name" value="HTH_CROC1"/>
    <property type="match status" value="1"/>
</dbReference>
<feature type="domain" description="HTH cro/C1-type" evidence="2">
    <location>
        <begin position="1"/>
        <end position="46"/>
    </location>
</feature>
<evidence type="ECO:0000256" key="1">
    <source>
        <dbReference type="ARBA" id="ARBA00023125"/>
    </source>
</evidence>
<sequence>MTQYDVAKALSVSKQTINNWENGKTEPKMQQSRQLSELYKIPLDNIFLPRKSN</sequence>
<evidence type="ECO:0000313" key="3">
    <source>
        <dbReference type="EMBL" id="DAE26421.1"/>
    </source>
</evidence>
<dbReference type="InterPro" id="IPR001387">
    <property type="entry name" value="Cro/C1-type_HTH"/>
</dbReference>
<dbReference type="PANTHER" id="PTHR46558:SF4">
    <property type="entry name" value="DNA-BIDING PHAGE PROTEIN"/>
    <property type="match status" value="1"/>
</dbReference>
<organism evidence="3">
    <name type="scientific">Siphoviridae sp. ctr4Z12</name>
    <dbReference type="NCBI Taxonomy" id="2827280"/>
    <lineage>
        <taxon>Viruses</taxon>
        <taxon>Duplodnaviria</taxon>
        <taxon>Heunggongvirae</taxon>
        <taxon>Uroviricota</taxon>
        <taxon>Caudoviricetes</taxon>
    </lineage>
</organism>
<dbReference type="Gene3D" id="1.10.260.40">
    <property type="entry name" value="lambda repressor-like DNA-binding domains"/>
    <property type="match status" value="1"/>
</dbReference>
<dbReference type="InterPro" id="IPR010982">
    <property type="entry name" value="Lambda_DNA-bd_dom_sf"/>
</dbReference>
<proteinExistence type="predicted"/>
<dbReference type="CDD" id="cd00093">
    <property type="entry name" value="HTH_XRE"/>
    <property type="match status" value="1"/>
</dbReference>
<dbReference type="Pfam" id="PF01381">
    <property type="entry name" value="HTH_3"/>
    <property type="match status" value="1"/>
</dbReference>
<name>A0A8S5R611_9CAUD</name>
<keyword evidence="1" id="KW-0238">DNA-binding</keyword>